<evidence type="ECO:0000313" key="3">
    <source>
        <dbReference type="Proteomes" id="UP000030742"/>
    </source>
</evidence>
<proteinExistence type="predicted"/>
<dbReference type="AlphaFoldDB" id="U4U6L7"/>
<evidence type="ECO:0000313" key="2">
    <source>
        <dbReference type="EMBL" id="ERL88717.1"/>
    </source>
</evidence>
<feature type="chain" id="PRO_5004655972" evidence="1">
    <location>
        <begin position="20"/>
        <end position="183"/>
    </location>
</feature>
<dbReference type="EMBL" id="KB632094">
    <property type="protein sequence ID" value="ERL88717.1"/>
    <property type="molecule type" value="Genomic_DNA"/>
</dbReference>
<protein>
    <submittedName>
        <fullName evidence="2">Uncharacterized protein</fullName>
    </submittedName>
</protein>
<accession>U4U6L7</accession>
<gene>
    <name evidence="2" type="ORF">D910_06099</name>
</gene>
<dbReference type="Proteomes" id="UP000030742">
    <property type="component" value="Unassembled WGS sequence"/>
</dbReference>
<reference evidence="2 3" key="1">
    <citation type="journal article" date="2013" name="Genome Biol.">
        <title>Draft genome of the mountain pine beetle, Dendroctonus ponderosae Hopkins, a major forest pest.</title>
        <authorList>
            <person name="Keeling C.I."/>
            <person name="Yuen M.M."/>
            <person name="Liao N.Y."/>
            <person name="Docking T.R."/>
            <person name="Chan S.K."/>
            <person name="Taylor G.A."/>
            <person name="Palmquist D.L."/>
            <person name="Jackman S.D."/>
            <person name="Nguyen A."/>
            <person name="Li M."/>
            <person name="Henderson H."/>
            <person name="Janes J.K."/>
            <person name="Zhao Y."/>
            <person name="Pandoh P."/>
            <person name="Moore R."/>
            <person name="Sperling F.A."/>
            <person name="Huber D.P."/>
            <person name="Birol I."/>
            <person name="Jones S.J."/>
            <person name="Bohlmann J."/>
        </authorList>
    </citation>
    <scope>NUCLEOTIDE SEQUENCE</scope>
</reference>
<feature type="signal peptide" evidence="1">
    <location>
        <begin position="1"/>
        <end position="19"/>
    </location>
</feature>
<sequence>MYTVTKTLLALAVLVCVSAASHVSDGQEDSPRFLFGGGYGRNYGSYSNGYGRYNGGYGGSGLQYGNGGYGGIGLQYGNGGYGGLGRYGGGYGLSGGYGGYGSYGGLGSLARLGGLGGYGGYGGNSVYGLNRPYRIGYQLRGGDIKEAVEGDNNQLAEPEKGSISFKPRFDLLSFFNLQSNTSG</sequence>
<organism evidence="2 3">
    <name type="scientific">Dendroctonus ponderosae</name>
    <name type="common">Mountain pine beetle</name>
    <dbReference type="NCBI Taxonomy" id="77166"/>
    <lineage>
        <taxon>Eukaryota</taxon>
        <taxon>Metazoa</taxon>
        <taxon>Ecdysozoa</taxon>
        <taxon>Arthropoda</taxon>
        <taxon>Hexapoda</taxon>
        <taxon>Insecta</taxon>
        <taxon>Pterygota</taxon>
        <taxon>Neoptera</taxon>
        <taxon>Endopterygota</taxon>
        <taxon>Coleoptera</taxon>
        <taxon>Polyphaga</taxon>
        <taxon>Cucujiformia</taxon>
        <taxon>Curculionidae</taxon>
        <taxon>Scolytinae</taxon>
        <taxon>Dendroctonus</taxon>
    </lineage>
</organism>
<evidence type="ECO:0000256" key="1">
    <source>
        <dbReference type="SAM" id="SignalP"/>
    </source>
</evidence>
<keyword evidence="1" id="KW-0732">Signal</keyword>
<name>U4U6L7_DENPD</name>